<protein>
    <recommendedName>
        <fullName evidence="2">DC1 domain-containing protein</fullName>
    </recommendedName>
</protein>
<feature type="domain" description="DC1" evidence="2">
    <location>
        <begin position="168"/>
        <end position="215"/>
    </location>
</feature>
<sequence>MDCFSPTPLDEKYNVWNPGNVMFYCTTCGVEFHIGCGEFPRRITHPCHSHCTLKFKKHNGVVVDIEKLCEAYVYPISSYQFYDCEECDYSLYEVCAGLPKKLDHASRIAPSDSNLRTVSSKRVLKHGLSRLFPSNHWFQWGQMTSFSLTTSAPDSLCDIHVILHYKFDKHPLTLSYGENIGADDVYWCEVCEKLLDPEEWFYTCDECCTTIHLQCLFGSDLFLKPGFIFKYLFSFCGSYAKQ</sequence>
<comment type="caution">
    <text evidence="3">The sequence shown here is derived from an EMBL/GenBank/DDBJ whole genome shotgun (WGS) entry which is preliminary data.</text>
</comment>
<dbReference type="PANTHER" id="PTHR32410:SF168">
    <property type="entry name" value="CYSTEINE_HISTIDINE-RICH C1 DOMAIN FAMILY PROTEIN"/>
    <property type="match status" value="1"/>
</dbReference>
<dbReference type="InterPro" id="IPR053192">
    <property type="entry name" value="Vacuole_Formation_Reg"/>
</dbReference>
<keyword evidence="4" id="KW-1185">Reference proteome</keyword>
<dbReference type="AlphaFoldDB" id="A0ABC8L1V5"/>
<name>A0ABC8L1V5_ERUVS</name>
<proteinExistence type="predicted"/>
<dbReference type="EMBL" id="CAKOAT010421821">
    <property type="protein sequence ID" value="CAH8370036.1"/>
    <property type="molecule type" value="Genomic_DNA"/>
</dbReference>
<keyword evidence="1" id="KW-0677">Repeat</keyword>
<evidence type="ECO:0000259" key="2">
    <source>
        <dbReference type="Pfam" id="PF03107"/>
    </source>
</evidence>
<accession>A0ABC8L1V5</accession>
<dbReference type="Proteomes" id="UP001642260">
    <property type="component" value="Unassembled WGS sequence"/>
</dbReference>
<organism evidence="3 4">
    <name type="scientific">Eruca vesicaria subsp. sativa</name>
    <name type="common">Garden rocket</name>
    <name type="synonym">Eruca sativa</name>
    <dbReference type="NCBI Taxonomy" id="29727"/>
    <lineage>
        <taxon>Eukaryota</taxon>
        <taxon>Viridiplantae</taxon>
        <taxon>Streptophyta</taxon>
        <taxon>Embryophyta</taxon>
        <taxon>Tracheophyta</taxon>
        <taxon>Spermatophyta</taxon>
        <taxon>Magnoliopsida</taxon>
        <taxon>eudicotyledons</taxon>
        <taxon>Gunneridae</taxon>
        <taxon>Pentapetalae</taxon>
        <taxon>rosids</taxon>
        <taxon>malvids</taxon>
        <taxon>Brassicales</taxon>
        <taxon>Brassicaceae</taxon>
        <taxon>Brassiceae</taxon>
        <taxon>Eruca</taxon>
    </lineage>
</organism>
<dbReference type="PANTHER" id="PTHR32410">
    <property type="entry name" value="CYSTEINE/HISTIDINE-RICH C1 DOMAIN FAMILY PROTEIN"/>
    <property type="match status" value="1"/>
</dbReference>
<evidence type="ECO:0000256" key="1">
    <source>
        <dbReference type="ARBA" id="ARBA00022737"/>
    </source>
</evidence>
<evidence type="ECO:0000313" key="3">
    <source>
        <dbReference type="EMBL" id="CAH8370036.1"/>
    </source>
</evidence>
<dbReference type="SUPFAM" id="SSF57889">
    <property type="entry name" value="Cysteine-rich domain"/>
    <property type="match status" value="2"/>
</dbReference>
<dbReference type="InterPro" id="IPR046349">
    <property type="entry name" value="C1-like_sf"/>
</dbReference>
<dbReference type="InterPro" id="IPR004146">
    <property type="entry name" value="DC1"/>
</dbReference>
<reference evidence="3 4" key="1">
    <citation type="submission" date="2022-03" db="EMBL/GenBank/DDBJ databases">
        <authorList>
            <person name="Macdonald S."/>
            <person name="Ahmed S."/>
            <person name="Newling K."/>
        </authorList>
    </citation>
    <scope>NUCLEOTIDE SEQUENCE [LARGE SCALE GENOMIC DNA]</scope>
</reference>
<evidence type="ECO:0000313" key="4">
    <source>
        <dbReference type="Proteomes" id="UP001642260"/>
    </source>
</evidence>
<gene>
    <name evidence="3" type="ORF">ERUC_LOCUS31264</name>
</gene>
<dbReference type="Pfam" id="PF03107">
    <property type="entry name" value="C1_2"/>
    <property type="match status" value="1"/>
</dbReference>